<name>A0ABV0SJT1_9TELE</name>
<sequence>MHSNRFFFFFQDFPVLNFIHLFINFPFPVEQNHSFSMIWPPPCLTVRQCVQGDVQKLNVLNLHAKCWSPGLDKLKCAWLFLLCVSALSCDSLSRANPTSCPPGSL</sequence>
<organism evidence="1 2">
    <name type="scientific">Ilyodon furcidens</name>
    <name type="common">goldbreast splitfin</name>
    <dbReference type="NCBI Taxonomy" id="33524"/>
    <lineage>
        <taxon>Eukaryota</taxon>
        <taxon>Metazoa</taxon>
        <taxon>Chordata</taxon>
        <taxon>Craniata</taxon>
        <taxon>Vertebrata</taxon>
        <taxon>Euteleostomi</taxon>
        <taxon>Actinopterygii</taxon>
        <taxon>Neopterygii</taxon>
        <taxon>Teleostei</taxon>
        <taxon>Neoteleostei</taxon>
        <taxon>Acanthomorphata</taxon>
        <taxon>Ovalentaria</taxon>
        <taxon>Atherinomorphae</taxon>
        <taxon>Cyprinodontiformes</taxon>
        <taxon>Goodeidae</taxon>
        <taxon>Ilyodon</taxon>
    </lineage>
</organism>
<reference evidence="1 2" key="1">
    <citation type="submission" date="2021-06" db="EMBL/GenBank/DDBJ databases">
        <authorList>
            <person name="Palmer J.M."/>
        </authorList>
    </citation>
    <scope>NUCLEOTIDE SEQUENCE [LARGE SCALE GENOMIC DNA]</scope>
    <source>
        <strain evidence="2">if_2019</strain>
        <tissue evidence="1">Muscle</tissue>
    </source>
</reference>
<comment type="caution">
    <text evidence="1">The sequence shown here is derived from an EMBL/GenBank/DDBJ whole genome shotgun (WGS) entry which is preliminary data.</text>
</comment>
<accession>A0ABV0SJT1</accession>
<protein>
    <submittedName>
        <fullName evidence="1">Uncharacterized protein</fullName>
    </submittedName>
</protein>
<gene>
    <name evidence="1" type="ORF">ILYODFUR_009422</name>
</gene>
<dbReference type="EMBL" id="JAHRIQ010000656">
    <property type="protein sequence ID" value="MEQ2220817.1"/>
    <property type="molecule type" value="Genomic_DNA"/>
</dbReference>
<dbReference type="Proteomes" id="UP001482620">
    <property type="component" value="Unassembled WGS sequence"/>
</dbReference>
<keyword evidence="2" id="KW-1185">Reference proteome</keyword>
<evidence type="ECO:0000313" key="1">
    <source>
        <dbReference type="EMBL" id="MEQ2220817.1"/>
    </source>
</evidence>
<proteinExistence type="predicted"/>
<evidence type="ECO:0000313" key="2">
    <source>
        <dbReference type="Proteomes" id="UP001482620"/>
    </source>
</evidence>